<evidence type="ECO:0000313" key="9">
    <source>
        <dbReference type="EMBL" id="KAJ8460250.1"/>
    </source>
</evidence>
<comment type="caution">
    <text evidence="9">The sequence shown here is derived from an EMBL/GenBank/DDBJ whole genome shotgun (WGS) entry which is preliminary data.</text>
</comment>
<evidence type="ECO:0000256" key="2">
    <source>
        <dbReference type="ARBA" id="ARBA00022679"/>
    </source>
</evidence>
<organism evidence="9 10">
    <name type="scientific">Ensete ventricosum</name>
    <name type="common">Abyssinian banana</name>
    <name type="synonym">Musa ensete</name>
    <dbReference type="NCBI Taxonomy" id="4639"/>
    <lineage>
        <taxon>Eukaryota</taxon>
        <taxon>Viridiplantae</taxon>
        <taxon>Streptophyta</taxon>
        <taxon>Embryophyta</taxon>
        <taxon>Tracheophyta</taxon>
        <taxon>Spermatophyta</taxon>
        <taxon>Magnoliopsida</taxon>
        <taxon>Liliopsida</taxon>
        <taxon>Zingiberales</taxon>
        <taxon>Musaceae</taxon>
        <taxon>Ensete</taxon>
    </lineage>
</organism>
<keyword evidence="2" id="KW-0808">Transferase</keyword>
<keyword evidence="10" id="KW-1185">Reference proteome</keyword>
<feature type="region of interest" description="Disordered" evidence="7">
    <location>
        <begin position="215"/>
        <end position="248"/>
    </location>
</feature>
<evidence type="ECO:0000259" key="8">
    <source>
        <dbReference type="PROSITE" id="PS50011"/>
    </source>
</evidence>
<dbReference type="Pfam" id="PF11595">
    <property type="entry name" value="DUF3245"/>
    <property type="match status" value="1"/>
</dbReference>
<evidence type="ECO:0000313" key="10">
    <source>
        <dbReference type="Proteomes" id="UP001222027"/>
    </source>
</evidence>
<keyword evidence="4" id="KW-0418">Kinase</keyword>
<dbReference type="PROSITE" id="PS00108">
    <property type="entry name" value="PROTEIN_KINASE_ST"/>
    <property type="match status" value="1"/>
</dbReference>
<dbReference type="Proteomes" id="UP001222027">
    <property type="component" value="Unassembled WGS sequence"/>
</dbReference>
<dbReference type="AlphaFoldDB" id="A0AAV8PR89"/>
<evidence type="ECO:0000256" key="1">
    <source>
        <dbReference type="ARBA" id="ARBA00022527"/>
    </source>
</evidence>
<evidence type="ECO:0000256" key="7">
    <source>
        <dbReference type="SAM" id="MobiDB-lite"/>
    </source>
</evidence>
<dbReference type="InterPro" id="IPR011009">
    <property type="entry name" value="Kinase-like_dom_sf"/>
</dbReference>
<feature type="region of interest" description="Disordered" evidence="7">
    <location>
        <begin position="135"/>
        <end position="172"/>
    </location>
</feature>
<dbReference type="Pfam" id="PF07714">
    <property type="entry name" value="PK_Tyr_Ser-Thr"/>
    <property type="match status" value="1"/>
</dbReference>
<feature type="binding site" evidence="6">
    <location>
        <position position="316"/>
    </location>
    <ligand>
        <name>ATP</name>
        <dbReference type="ChEBI" id="CHEBI:30616"/>
    </ligand>
</feature>
<feature type="domain" description="Protein kinase" evidence="8">
    <location>
        <begin position="281"/>
        <end position="569"/>
    </location>
</feature>
<dbReference type="Gene3D" id="3.30.200.20">
    <property type="entry name" value="Phosphorylase Kinase, domain 1"/>
    <property type="match status" value="1"/>
</dbReference>
<evidence type="ECO:0000256" key="5">
    <source>
        <dbReference type="ARBA" id="ARBA00022840"/>
    </source>
</evidence>
<dbReference type="CDD" id="cd14066">
    <property type="entry name" value="STKc_IRAK"/>
    <property type="match status" value="1"/>
</dbReference>
<dbReference type="InterPro" id="IPR017441">
    <property type="entry name" value="Protein_kinase_ATP_BS"/>
</dbReference>
<evidence type="ECO:0000256" key="4">
    <source>
        <dbReference type="ARBA" id="ARBA00022777"/>
    </source>
</evidence>
<evidence type="ECO:0000256" key="3">
    <source>
        <dbReference type="ARBA" id="ARBA00022741"/>
    </source>
</evidence>
<dbReference type="PROSITE" id="PS50011">
    <property type="entry name" value="PROTEIN_KINASE_DOM"/>
    <property type="match status" value="1"/>
</dbReference>
<dbReference type="PANTHER" id="PTHR45621">
    <property type="entry name" value="OS01G0588500 PROTEIN-RELATED"/>
    <property type="match status" value="1"/>
</dbReference>
<gene>
    <name evidence="9" type="ORF">OPV22_033176</name>
</gene>
<accession>A0AAV8PR89</accession>
<protein>
    <recommendedName>
        <fullName evidence="8">Protein kinase domain-containing protein</fullName>
    </recommendedName>
</protein>
<dbReference type="InterPro" id="IPR021641">
    <property type="entry name" value="DUF3245"/>
</dbReference>
<proteinExistence type="predicted"/>
<dbReference type="GO" id="GO:0004674">
    <property type="term" value="F:protein serine/threonine kinase activity"/>
    <property type="evidence" value="ECO:0007669"/>
    <property type="project" value="UniProtKB-KW"/>
</dbReference>
<name>A0AAV8PR89_ENSVE</name>
<reference evidence="9 10" key="1">
    <citation type="submission" date="2022-12" db="EMBL/GenBank/DDBJ databases">
        <title>Chromosome-scale assembly of the Ensete ventricosum genome.</title>
        <authorList>
            <person name="Dussert Y."/>
            <person name="Stocks J."/>
            <person name="Wendawek A."/>
            <person name="Woldeyes F."/>
            <person name="Nichols R.A."/>
            <person name="Borrell J.S."/>
        </authorList>
    </citation>
    <scope>NUCLEOTIDE SEQUENCE [LARGE SCALE GENOMIC DNA]</scope>
    <source>
        <strain evidence="10">cv. Maze</strain>
        <tissue evidence="9">Seeds</tissue>
    </source>
</reference>
<dbReference type="InterPro" id="IPR050823">
    <property type="entry name" value="Plant_Ser_Thr_Prot_Kinase"/>
</dbReference>
<dbReference type="InterPro" id="IPR001245">
    <property type="entry name" value="Ser-Thr/Tyr_kinase_cat_dom"/>
</dbReference>
<dbReference type="SUPFAM" id="SSF56112">
    <property type="entry name" value="Protein kinase-like (PK-like)"/>
    <property type="match status" value="1"/>
</dbReference>
<dbReference type="FunFam" id="1.10.510.10:FF:000095">
    <property type="entry name" value="protein STRUBBELIG-RECEPTOR FAMILY 8"/>
    <property type="match status" value="1"/>
</dbReference>
<keyword evidence="3 6" id="KW-0547">Nucleotide-binding</keyword>
<sequence length="574" mass="64229">MWVGPSPFLAYRRRPPPLRNRDTLLLLLPLRPAPKRVGCRNWDCTELIDSGNHSSKSMGTESKAKAPPKVVKLDKALKLAEAWVNNMSRSAIHEQSEVEFEGRPSRLGLGAKITPKMKAAVSSDPVQQKLLGKLNSKKKLSSENVDKGSPVKENSPWDDDENEPESRTSLNCADERAHGTVGIISPREKTRVKHTQRSSQAHEMMACFGYLSKKKKSPSLKRDTTPGEAAASVPASTGSIRPCKSAVSASPRRGIPDLYQEKAHNLRVFELDELRTATNEFNRMLKIGQGGFGSVYKGFIKPPDGKGERMAVAIKKLNQKGLQGHKQWLTEVQFLGVVDHPNLVKLIGYCSVDDERGIHRLLVYEFMPNKTLEDHLFNRSYPVLPWNRRLQISLGAAEGLAYLHKGFEEVQVIYRDFKASNILLDKEFKPKLSDFGLAREGPTAGRTHVTTAVVGTHGYAAPEYIETGHLTIKSDVWSFGVVMYEILTGRRSLEVNRPKSEQRLLDWVRQFPPDTRKFSMIMDPRLRNEYPLEAACEIAKLANSCLTKNPKARPSMCEVVDTLRRATQITAKGS</sequence>
<dbReference type="InterPro" id="IPR008271">
    <property type="entry name" value="Ser/Thr_kinase_AS"/>
</dbReference>
<dbReference type="InterPro" id="IPR000719">
    <property type="entry name" value="Prot_kinase_dom"/>
</dbReference>
<dbReference type="EMBL" id="JAQQAF010000009">
    <property type="protein sequence ID" value="KAJ8460250.1"/>
    <property type="molecule type" value="Genomic_DNA"/>
</dbReference>
<keyword evidence="1" id="KW-0723">Serine/threonine-protein kinase</keyword>
<dbReference type="GO" id="GO:0005524">
    <property type="term" value="F:ATP binding"/>
    <property type="evidence" value="ECO:0007669"/>
    <property type="project" value="UniProtKB-UniRule"/>
</dbReference>
<feature type="compositionally biased region" description="Basic and acidic residues" evidence="7">
    <location>
        <begin position="140"/>
        <end position="150"/>
    </location>
</feature>
<keyword evidence="5 6" id="KW-0067">ATP-binding</keyword>
<dbReference type="Gene3D" id="1.10.510.10">
    <property type="entry name" value="Transferase(Phosphotransferase) domain 1"/>
    <property type="match status" value="1"/>
</dbReference>
<evidence type="ECO:0000256" key="6">
    <source>
        <dbReference type="PROSITE-ProRule" id="PRU10141"/>
    </source>
</evidence>
<dbReference type="PROSITE" id="PS00107">
    <property type="entry name" value="PROTEIN_KINASE_ATP"/>
    <property type="match status" value="1"/>
</dbReference>